<evidence type="ECO:0000313" key="2">
    <source>
        <dbReference type="EMBL" id="GAA4463180.1"/>
    </source>
</evidence>
<organism evidence="2 3">
    <name type="scientific">Nemorincola caseinilytica</name>
    <dbReference type="NCBI Taxonomy" id="2054315"/>
    <lineage>
        <taxon>Bacteria</taxon>
        <taxon>Pseudomonadati</taxon>
        <taxon>Bacteroidota</taxon>
        <taxon>Chitinophagia</taxon>
        <taxon>Chitinophagales</taxon>
        <taxon>Chitinophagaceae</taxon>
        <taxon>Nemorincola</taxon>
    </lineage>
</organism>
<proteinExistence type="predicted"/>
<accession>A0ABP8NCJ4</accession>
<keyword evidence="3" id="KW-1185">Reference proteome</keyword>
<keyword evidence="1" id="KW-0732">Signal</keyword>
<dbReference type="Proteomes" id="UP001500067">
    <property type="component" value="Unassembled WGS sequence"/>
</dbReference>
<protein>
    <submittedName>
        <fullName evidence="2">Uncharacterized protein</fullName>
    </submittedName>
</protein>
<dbReference type="RefSeq" id="WP_345079784.1">
    <property type="nucleotide sequence ID" value="NZ_BAABFA010000008.1"/>
</dbReference>
<feature type="signal peptide" evidence="1">
    <location>
        <begin position="1"/>
        <end position="19"/>
    </location>
</feature>
<dbReference type="EMBL" id="BAABFA010000008">
    <property type="protein sequence ID" value="GAA4463180.1"/>
    <property type="molecule type" value="Genomic_DNA"/>
</dbReference>
<feature type="chain" id="PRO_5047516518" evidence="1">
    <location>
        <begin position="20"/>
        <end position="204"/>
    </location>
</feature>
<evidence type="ECO:0000256" key="1">
    <source>
        <dbReference type="SAM" id="SignalP"/>
    </source>
</evidence>
<evidence type="ECO:0000313" key="3">
    <source>
        <dbReference type="Proteomes" id="UP001500067"/>
    </source>
</evidence>
<reference evidence="3" key="1">
    <citation type="journal article" date="2019" name="Int. J. Syst. Evol. Microbiol.">
        <title>The Global Catalogue of Microorganisms (GCM) 10K type strain sequencing project: providing services to taxonomists for standard genome sequencing and annotation.</title>
        <authorList>
            <consortium name="The Broad Institute Genomics Platform"/>
            <consortium name="The Broad Institute Genome Sequencing Center for Infectious Disease"/>
            <person name="Wu L."/>
            <person name="Ma J."/>
        </authorList>
    </citation>
    <scope>NUCLEOTIDE SEQUENCE [LARGE SCALE GENOMIC DNA]</scope>
    <source>
        <strain evidence="3">JCM 32105</strain>
    </source>
</reference>
<comment type="caution">
    <text evidence="2">The sequence shown here is derived from an EMBL/GenBank/DDBJ whole genome shotgun (WGS) entry which is preliminary data.</text>
</comment>
<gene>
    <name evidence="2" type="ORF">GCM10023093_11070</name>
</gene>
<name>A0ABP8NCJ4_9BACT</name>
<sequence>MLRRYASTIFMMAIMGAGATQVAAQQFQRDASIITYLGRKFKMAPVAVRDDKGTREMRSPVQMDGKIIYAAGEVTTPSRCKLADGTLEKYLVDGLSEKLKAEKWPDGTYRINVHSVITDESGKVVFFAYEGTSKKNGDSWTSVSDGPIPTTVQKLILQAPMHPAMYEGNAVIAYNDMYLDDNDIVVKNHTIVSYARNKERASKH</sequence>